<dbReference type="OrthoDB" id="1600564at2759"/>
<dbReference type="Proteomes" id="UP000541444">
    <property type="component" value="Unassembled WGS sequence"/>
</dbReference>
<keyword evidence="6" id="KW-1185">Reference proteome</keyword>
<evidence type="ECO:0000256" key="1">
    <source>
        <dbReference type="ARBA" id="ARBA00008668"/>
    </source>
</evidence>
<dbReference type="Gene3D" id="3.40.50.1110">
    <property type="entry name" value="SGNH hydrolase"/>
    <property type="match status" value="1"/>
</dbReference>
<comment type="similarity">
    <text evidence="1">Belongs to the 'GDSL' lipolytic enzyme family.</text>
</comment>
<organism evidence="5 6">
    <name type="scientific">Kingdonia uniflora</name>
    <dbReference type="NCBI Taxonomy" id="39325"/>
    <lineage>
        <taxon>Eukaryota</taxon>
        <taxon>Viridiplantae</taxon>
        <taxon>Streptophyta</taxon>
        <taxon>Embryophyta</taxon>
        <taxon>Tracheophyta</taxon>
        <taxon>Spermatophyta</taxon>
        <taxon>Magnoliopsida</taxon>
        <taxon>Ranunculales</taxon>
        <taxon>Circaeasteraceae</taxon>
        <taxon>Kingdonia</taxon>
    </lineage>
</organism>
<evidence type="ECO:0000313" key="6">
    <source>
        <dbReference type="Proteomes" id="UP000541444"/>
    </source>
</evidence>
<dbReference type="AlphaFoldDB" id="A0A7J7L5T9"/>
<name>A0A7J7L5T9_9MAGN</name>
<evidence type="ECO:0000313" key="5">
    <source>
        <dbReference type="EMBL" id="KAF6137996.1"/>
    </source>
</evidence>
<dbReference type="InterPro" id="IPR035669">
    <property type="entry name" value="SGNH_plant_lipase-like"/>
</dbReference>
<protein>
    <submittedName>
        <fullName evidence="5">Uncharacterized protein</fullName>
    </submittedName>
</protein>
<keyword evidence="3" id="KW-0378">Hydrolase</keyword>
<dbReference type="InterPro" id="IPR036514">
    <property type="entry name" value="SGNH_hydro_sf"/>
</dbReference>
<dbReference type="InterPro" id="IPR001087">
    <property type="entry name" value="GDSL"/>
</dbReference>
<evidence type="ECO:0000256" key="3">
    <source>
        <dbReference type="ARBA" id="ARBA00022801"/>
    </source>
</evidence>
<dbReference type="CDD" id="cd01837">
    <property type="entry name" value="SGNH_plant_lipase_like"/>
    <property type="match status" value="1"/>
</dbReference>
<dbReference type="GO" id="GO:0016788">
    <property type="term" value="F:hydrolase activity, acting on ester bonds"/>
    <property type="evidence" value="ECO:0007669"/>
    <property type="project" value="InterPro"/>
</dbReference>
<dbReference type="Pfam" id="PF00657">
    <property type="entry name" value="Lipase_GDSL"/>
    <property type="match status" value="1"/>
</dbReference>
<reference evidence="5 6" key="1">
    <citation type="journal article" date="2020" name="IScience">
        <title>Genome Sequencing of the Endangered Kingdonia uniflora (Circaeasteraceae, Ranunculales) Reveals Potential Mechanisms of Evolutionary Specialization.</title>
        <authorList>
            <person name="Sun Y."/>
            <person name="Deng T."/>
            <person name="Zhang A."/>
            <person name="Moore M.J."/>
            <person name="Landis J.B."/>
            <person name="Lin N."/>
            <person name="Zhang H."/>
            <person name="Zhang X."/>
            <person name="Huang J."/>
            <person name="Zhang X."/>
            <person name="Sun H."/>
            <person name="Wang H."/>
        </authorList>
    </citation>
    <scope>NUCLEOTIDE SEQUENCE [LARGE SCALE GENOMIC DNA]</scope>
    <source>
        <strain evidence="5">TB1705</strain>
        <tissue evidence="5">Leaf</tissue>
    </source>
</reference>
<accession>A0A7J7L5T9</accession>
<evidence type="ECO:0000256" key="2">
    <source>
        <dbReference type="ARBA" id="ARBA00022729"/>
    </source>
</evidence>
<evidence type="ECO:0000256" key="4">
    <source>
        <dbReference type="ARBA" id="ARBA00023180"/>
    </source>
</evidence>
<keyword evidence="2" id="KW-0732">Signal</keyword>
<dbReference type="PANTHER" id="PTHR22835">
    <property type="entry name" value="ZINC FINGER FYVE DOMAIN CONTAINING PROTEIN"/>
    <property type="match status" value="1"/>
</dbReference>
<gene>
    <name evidence="5" type="ORF">GIB67_041869</name>
</gene>
<proteinExistence type="inferred from homology"/>
<comment type="caution">
    <text evidence="5">The sequence shown here is derived from an EMBL/GenBank/DDBJ whole genome shotgun (WGS) entry which is preliminary data.</text>
</comment>
<sequence>MSVTERDLMIIATVFILSISLFLIPSDVFGHKPKIDTIYQFGDSLSDTGNLIHEKPTGADLFIAHYPYGETFFRKPTGRPCDGRLIIDYFAQALGLPLLSPYLVKSDFKHGVNFAVSAATALNTSFLSNMGISQPQSYTNSSLEVQLEWFKTHLQSRAKKRLDRALFIVGPIGGNDHGFATIANKTAKETMELVQLVIQKHKEIIGKLIDLGATRVVVPGDLPNGCSPNFLTSGVTNDTSAYDEYGCLISGNKYSAYHRGLLQRALAELRTTYPHAVILYADFYTTFLNLIKNADNLGFEKENMLKACCGTGGAYNFDFPRLCGTVGLPVHVCPNPDMRVSWDGFHLTQKAYSLMAESLIRDLFPKLM</sequence>
<keyword evidence="4" id="KW-0325">Glycoprotein</keyword>
<dbReference type="EMBL" id="JACGCM010002618">
    <property type="protein sequence ID" value="KAF6137996.1"/>
    <property type="molecule type" value="Genomic_DNA"/>
</dbReference>
<dbReference type="SUPFAM" id="SSF52266">
    <property type="entry name" value="SGNH hydrolase"/>
    <property type="match status" value="1"/>
</dbReference>
<dbReference type="PANTHER" id="PTHR22835:SF517">
    <property type="entry name" value="GDSL-LIKE LIPASE_ACYLHYDROLASE FAMILY PROTEIN, EXPRESSED"/>
    <property type="match status" value="1"/>
</dbReference>